<dbReference type="KEGG" id="ovi:T265_05278"/>
<evidence type="ECO:0000313" key="3">
    <source>
        <dbReference type="Proteomes" id="UP000054324"/>
    </source>
</evidence>
<feature type="region of interest" description="Disordered" evidence="1">
    <location>
        <begin position="53"/>
        <end position="95"/>
    </location>
</feature>
<accession>A0A075AFG9</accession>
<dbReference type="Proteomes" id="UP000054324">
    <property type="component" value="Unassembled WGS sequence"/>
</dbReference>
<dbReference type="RefSeq" id="XP_009168517.1">
    <property type="nucleotide sequence ID" value="XM_009170253.1"/>
</dbReference>
<organism evidence="2 3">
    <name type="scientific">Opisthorchis viverrini</name>
    <name type="common">Southeast Asian liver fluke</name>
    <dbReference type="NCBI Taxonomy" id="6198"/>
    <lineage>
        <taxon>Eukaryota</taxon>
        <taxon>Metazoa</taxon>
        <taxon>Spiralia</taxon>
        <taxon>Lophotrochozoa</taxon>
        <taxon>Platyhelminthes</taxon>
        <taxon>Trematoda</taxon>
        <taxon>Digenea</taxon>
        <taxon>Opisthorchiida</taxon>
        <taxon>Opisthorchiata</taxon>
        <taxon>Opisthorchiidae</taxon>
        <taxon>Opisthorchis</taxon>
    </lineage>
</organism>
<evidence type="ECO:0000256" key="1">
    <source>
        <dbReference type="SAM" id="MobiDB-lite"/>
    </source>
</evidence>
<protein>
    <submittedName>
        <fullName evidence="2">Uncharacterized protein</fullName>
    </submittedName>
</protein>
<dbReference type="AlphaFoldDB" id="A0A075AFG9"/>
<name>A0A075AFG9_OPIVI</name>
<gene>
    <name evidence="2" type="ORF">T265_05278</name>
</gene>
<keyword evidence="3" id="KW-1185">Reference proteome</keyword>
<proteinExistence type="predicted"/>
<dbReference type="CTD" id="20319460"/>
<evidence type="ECO:0000313" key="2">
    <source>
        <dbReference type="EMBL" id="KER27719.1"/>
    </source>
</evidence>
<dbReference type="EMBL" id="KL596716">
    <property type="protein sequence ID" value="KER27719.1"/>
    <property type="molecule type" value="Genomic_DNA"/>
</dbReference>
<sequence>MEVTGYEDEKLVTTAAYVDEEDARYGSISVRLAEDDSLIEETIFCLVVTSTAQKSPDGGFLDEEPFNRRSFITGQSGKHGQGISGSEGQRKRKVQ</sequence>
<reference evidence="2 3" key="1">
    <citation type="submission" date="2013-11" db="EMBL/GenBank/DDBJ databases">
        <title>Opisthorchis viverrini - life in the bile duct.</title>
        <authorList>
            <person name="Young N.D."/>
            <person name="Nagarajan N."/>
            <person name="Lin S.J."/>
            <person name="Korhonen P.K."/>
            <person name="Jex A.R."/>
            <person name="Hall R.S."/>
            <person name="Safavi-Hemami H."/>
            <person name="Kaewkong W."/>
            <person name="Bertrand D."/>
            <person name="Gao S."/>
            <person name="Seet Q."/>
            <person name="Wongkham S."/>
            <person name="Teh B.T."/>
            <person name="Wongkham C."/>
            <person name="Intapan P.M."/>
            <person name="Maleewong W."/>
            <person name="Yang X."/>
            <person name="Hu M."/>
            <person name="Wang Z."/>
            <person name="Hofmann A."/>
            <person name="Sternberg P.W."/>
            <person name="Tan P."/>
            <person name="Wang J."/>
            <person name="Gasser R.B."/>
        </authorList>
    </citation>
    <scope>NUCLEOTIDE SEQUENCE [LARGE SCALE GENOMIC DNA]</scope>
</reference>
<dbReference type="GeneID" id="20319460"/>